<accession>A0A942TU51</accession>
<dbReference type="Proteomes" id="UP000682713">
    <property type="component" value="Unassembled WGS sequence"/>
</dbReference>
<dbReference type="Gene3D" id="2.40.128.110">
    <property type="entry name" value="Lipid/polyisoprenoid-binding, YceI-like"/>
    <property type="match status" value="1"/>
</dbReference>
<evidence type="ECO:0000313" key="4">
    <source>
        <dbReference type="Proteomes" id="UP000682713"/>
    </source>
</evidence>
<dbReference type="SUPFAM" id="SSF101874">
    <property type="entry name" value="YceI-like"/>
    <property type="match status" value="1"/>
</dbReference>
<dbReference type="EMBL" id="JAGYPJ010000001">
    <property type="protein sequence ID" value="MBS4202239.1"/>
    <property type="molecule type" value="Genomic_DNA"/>
</dbReference>
<evidence type="ECO:0000256" key="1">
    <source>
        <dbReference type="ARBA" id="ARBA00008812"/>
    </source>
</evidence>
<protein>
    <submittedName>
        <fullName evidence="3">Polyisoprenoid-binding protein</fullName>
    </submittedName>
</protein>
<gene>
    <name evidence="3" type="ORF">KHA93_21750</name>
</gene>
<evidence type="ECO:0000259" key="2">
    <source>
        <dbReference type="SMART" id="SM00867"/>
    </source>
</evidence>
<dbReference type="SMART" id="SM00867">
    <property type="entry name" value="YceI"/>
    <property type="match status" value="1"/>
</dbReference>
<feature type="domain" description="Lipid/polyisoprenoid-binding YceI-like" evidence="2">
    <location>
        <begin position="5"/>
        <end position="175"/>
    </location>
</feature>
<dbReference type="PANTHER" id="PTHR34406">
    <property type="entry name" value="PROTEIN YCEI"/>
    <property type="match status" value="1"/>
</dbReference>
<reference evidence="3 4" key="1">
    <citation type="submission" date="2021-05" db="EMBL/GenBank/DDBJ databases">
        <title>Novel Bacillus species.</title>
        <authorList>
            <person name="Liu G."/>
        </authorList>
    </citation>
    <scope>NUCLEOTIDE SEQUENCE [LARGE SCALE GENOMIC DNA]</scope>
    <source>
        <strain evidence="3 4">FJAT-49732</strain>
    </source>
</reference>
<organism evidence="3 4">
    <name type="scientific">Lederbergia citrisecunda</name>
    <dbReference type="NCBI Taxonomy" id="2833583"/>
    <lineage>
        <taxon>Bacteria</taxon>
        <taxon>Bacillati</taxon>
        <taxon>Bacillota</taxon>
        <taxon>Bacilli</taxon>
        <taxon>Bacillales</taxon>
        <taxon>Bacillaceae</taxon>
        <taxon>Lederbergia</taxon>
    </lineage>
</organism>
<dbReference type="RefSeq" id="WP_213112633.1">
    <property type="nucleotide sequence ID" value="NZ_JAGYPJ010000001.1"/>
</dbReference>
<comment type="caution">
    <text evidence="3">The sequence shown here is derived from an EMBL/GenBank/DDBJ whole genome shotgun (WGS) entry which is preliminary data.</text>
</comment>
<proteinExistence type="inferred from homology"/>
<comment type="similarity">
    <text evidence="1">Belongs to the UPF0312 family.</text>
</comment>
<dbReference type="InterPro" id="IPR007372">
    <property type="entry name" value="Lipid/polyisoprenoid-bd_YceI"/>
</dbReference>
<dbReference type="InterPro" id="IPR036761">
    <property type="entry name" value="TTHA0802/YceI-like_sf"/>
</dbReference>
<evidence type="ECO:0000313" key="3">
    <source>
        <dbReference type="EMBL" id="MBS4202239.1"/>
    </source>
</evidence>
<name>A0A942TU51_9BACI</name>
<dbReference type="Pfam" id="PF04264">
    <property type="entry name" value="YceI"/>
    <property type="match status" value="1"/>
</dbReference>
<dbReference type="AlphaFoldDB" id="A0A942TU51"/>
<sequence length="178" mass="19439">MAISKWNLDNAHSNVDFSVKHMMVSKVKGSFNDFSADIVVDATDLTTGNISFTIDVASIDTRNTDRDNHLRSADFFETEKYPNLTFTSTNIVKKGEDEYAVTGDVSLHGVTKPETFTVTFEGLAKDPMSGAEKAGFSVEGKIKRSDYGLTWNAALETGGVLVGDDIKVTMEIQVAREA</sequence>
<dbReference type="PANTHER" id="PTHR34406:SF1">
    <property type="entry name" value="PROTEIN YCEI"/>
    <property type="match status" value="1"/>
</dbReference>
<keyword evidence="4" id="KW-1185">Reference proteome</keyword>